<feature type="region of interest" description="Disordered" evidence="1">
    <location>
        <begin position="75"/>
        <end position="101"/>
    </location>
</feature>
<keyword evidence="3" id="KW-1185">Reference proteome</keyword>
<reference evidence="2" key="1">
    <citation type="submission" date="2021-01" db="EMBL/GenBank/DDBJ databases">
        <title>Adiantum capillus-veneris genome.</title>
        <authorList>
            <person name="Fang Y."/>
            <person name="Liao Q."/>
        </authorList>
    </citation>
    <scope>NUCLEOTIDE SEQUENCE</scope>
    <source>
        <strain evidence="2">H3</strain>
        <tissue evidence="2">Leaf</tissue>
    </source>
</reference>
<accession>A0A9D4ZCE9</accession>
<gene>
    <name evidence="2" type="ORF">GOP47_0017217</name>
</gene>
<protein>
    <submittedName>
        <fullName evidence="2">Uncharacterized protein</fullName>
    </submittedName>
</protein>
<comment type="caution">
    <text evidence="2">The sequence shown here is derived from an EMBL/GenBank/DDBJ whole genome shotgun (WGS) entry which is preliminary data.</text>
</comment>
<feature type="region of interest" description="Disordered" evidence="1">
    <location>
        <begin position="1"/>
        <end position="32"/>
    </location>
</feature>
<sequence length="101" mass="10796">MRAEEGGGVEAEQAMREADGRVGQPSGRAAPHHVALQCSCRSTWARDGTSAPRKYDLTGRAARPWPLQDLTQLLKSRPPEKTACQHSPPPEAAPGILEDGA</sequence>
<evidence type="ECO:0000313" key="3">
    <source>
        <dbReference type="Proteomes" id="UP000886520"/>
    </source>
</evidence>
<dbReference type="EMBL" id="JABFUD020000016">
    <property type="protein sequence ID" value="KAI5068872.1"/>
    <property type="molecule type" value="Genomic_DNA"/>
</dbReference>
<dbReference type="Proteomes" id="UP000886520">
    <property type="component" value="Chromosome 16"/>
</dbReference>
<name>A0A9D4ZCE9_ADICA</name>
<evidence type="ECO:0000313" key="2">
    <source>
        <dbReference type="EMBL" id="KAI5068872.1"/>
    </source>
</evidence>
<organism evidence="2 3">
    <name type="scientific">Adiantum capillus-veneris</name>
    <name type="common">Maidenhair fern</name>
    <dbReference type="NCBI Taxonomy" id="13818"/>
    <lineage>
        <taxon>Eukaryota</taxon>
        <taxon>Viridiplantae</taxon>
        <taxon>Streptophyta</taxon>
        <taxon>Embryophyta</taxon>
        <taxon>Tracheophyta</taxon>
        <taxon>Polypodiopsida</taxon>
        <taxon>Polypodiidae</taxon>
        <taxon>Polypodiales</taxon>
        <taxon>Pteridineae</taxon>
        <taxon>Pteridaceae</taxon>
        <taxon>Vittarioideae</taxon>
        <taxon>Adiantum</taxon>
    </lineage>
</organism>
<dbReference type="AlphaFoldDB" id="A0A9D4ZCE9"/>
<proteinExistence type="predicted"/>
<evidence type="ECO:0000256" key="1">
    <source>
        <dbReference type="SAM" id="MobiDB-lite"/>
    </source>
</evidence>